<dbReference type="RefSeq" id="WP_260653554.1">
    <property type="nucleotide sequence ID" value="NZ_CP104275.1"/>
</dbReference>
<evidence type="ECO:0000313" key="2">
    <source>
        <dbReference type="Proteomes" id="UP001059859"/>
    </source>
</evidence>
<keyword evidence="2" id="KW-1185">Reference proteome</keyword>
<organism evidence="1 2">
    <name type="scientific">Arthrobacter zhaoxinii</name>
    <dbReference type="NCBI Taxonomy" id="2964616"/>
    <lineage>
        <taxon>Bacteria</taxon>
        <taxon>Bacillati</taxon>
        <taxon>Actinomycetota</taxon>
        <taxon>Actinomycetes</taxon>
        <taxon>Micrococcales</taxon>
        <taxon>Micrococcaceae</taxon>
        <taxon>Arthrobacter</taxon>
    </lineage>
</organism>
<reference evidence="1" key="1">
    <citation type="submission" date="2022-09" db="EMBL/GenBank/DDBJ databases">
        <title>Novel species in genus Arthrobacter.</title>
        <authorList>
            <person name="Liu Y."/>
        </authorList>
    </citation>
    <scope>NUCLEOTIDE SEQUENCE</scope>
    <source>
        <strain evidence="1">Zg-Y815</strain>
    </source>
</reference>
<protein>
    <submittedName>
        <fullName evidence="1">Uncharacterized protein</fullName>
    </submittedName>
</protein>
<name>A0ABY5YTL3_9MICC</name>
<dbReference type="EMBL" id="CP104275">
    <property type="protein sequence ID" value="UWX98471.1"/>
    <property type="molecule type" value="Genomic_DNA"/>
</dbReference>
<proteinExistence type="predicted"/>
<gene>
    <name evidence="1" type="ORF">N2K95_07445</name>
</gene>
<evidence type="ECO:0000313" key="1">
    <source>
        <dbReference type="EMBL" id="UWX98471.1"/>
    </source>
</evidence>
<accession>A0ABY5YTL3</accession>
<sequence length="123" mass="13511">MELEIATSIPEGKVAKIDQQPTGVLLDCSDSLVNWNGGAIITLTAGTEPEPLVSAIKAKYEDSRFNIKTRDPNPAGRYEVQLRSRDTAEIYFIVAGWDPGTIRIASGSDCFTWPENEYKGGEF</sequence>
<dbReference type="Proteomes" id="UP001059859">
    <property type="component" value="Chromosome"/>
</dbReference>